<dbReference type="KEGG" id="mpk:VL20_4233"/>
<dbReference type="NCBIfam" id="TIGR02595">
    <property type="entry name" value="PEP_CTERM"/>
    <property type="match status" value="1"/>
</dbReference>
<evidence type="ECO:0000313" key="3">
    <source>
        <dbReference type="Proteomes" id="UP000068167"/>
    </source>
</evidence>
<accession>A0A0K1S4W8</accession>
<reference evidence="2 3" key="1">
    <citation type="journal article" date="2016" name="Stand. Genomic Sci.">
        <title>Complete genome sequence and genomic characterization of Microcystis panniformis FACHB 1757 by third-generation sequencing.</title>
        <authorList>
            <person name="Zhang J.Y."/>
            <person name="Guan R."/>
            <person name="Zhang H.J."/>
            <person name="Li H."/>
            <person name="Xiao P."/>
            <person name="Yu G.L."/>
            <person name="Du L."/>
            <person name="Cao D.M."/>
            <person name="Zhu B.C."/>
            <person name="Li R.H."/>
            <person name="Lu Z.H."/>
        </authorList>
    </citation>
    <scope>NUCLEOTIDE SEQUENCE [LARGE SCALE GENOMIC DNA]</scope>
    <source>
        <strain evidence="2 3">FACHB-1757</strain>
    </source>
</reference>
<gene>
    <name evidence="2" type="ORF">VL20_4233</name>
</gene>
<dbReference type="EMBL" id="CP011339">
    <property type="protein sequence ID" value="AKV69177.1"/>
    <property type="molecule type" value="Genomic_DNA"/>
</dbReference>
<feature type="signal peptide" evidence="1">
    <location>
        <begin position="1"/>
        <end position="31"/>
    </location>
</feature>
<sequence length="223" mass="21986">MITNISRQLTTGALAIAGSVAAFGFAGAAQAQISGTLSITGTADIDAWGTANPMLKPLNVTAINGATGQFAGVMLGDVSTPASFALTGTGSGGMSSFGSPSSLANFINIAVTQGPPDGPGSGIVIGNITSSMAMGTFAGTIGGDGTTTYTVTGTMTFDEPNGFPDLLGTFSIGFTRSVTGGQVSESYNLSLQKSSVTVDIPEPSAILGILAVAGVGAFARRKS</sequence>
<organism evidence="2 3">
    <name type="scientific">Microcystis panniformis FACHB-1757</name>
    <dbReference type="NCBI Taxonomy" id="1638788"/>
    <lineage>
        <taxon>Bacteria</taxon>
        <taxon>Bacillati</taxon>
        <taxon>Cyanobacteriota</taxon>
        <taxon>Cyanophyceae</taxon>
        <taxon>Oscillatoriophycideae</taxon>
        <taxon>Chroococcales</taxon>
        <taxon>Microcystaceae</taxon>
        <taxon>Microcystis</taxon>
    </lineage>
</organism>
<name>A0A0K1S4W8_9CHRO</name>
<dbReference type="AlphaFoldDB" id="A0A0K1S4W8"/>
<keyword evidence="1" id="KW-0732">Signal</keyword>
<dbReference type="PATRIC" id="fig|1638788.3.peg.4262"/>
<feature type="chain" id="PRO_5005468559" evidence="1">
    <location>
        <begin position="32"/>
        <end position="223"/>
    </location>
</feature>
<evidence type="ECO:0000313" key="2">
    <source>
        <dbReference type="EMBL" id="AKV69177.1"/>
    </source>
</evidence>
<dbReference type="InterPro" id="IPR013424">
    <property type="entry name" value="Ice-binding_C"/>
</dbReference>
<keyword evidence="3" id="KW-1185">Reference proteome</keyword>
<dbReference type="Proteomes" id="UP000068167">
    <property type="component" value="Chromosome"/>
</dbReference>
<evidence type="ECO:0000256" key="1">
    <source>
        <dbReference type="SAM" id="SignalP"/>
    </source>
</evidence>
<proteinExistence type="predicted"/>
<dbReference type="RefSeq" id="WP_052277269.1">
    <property type="nucleotide sequence ID" value="NZ_CP011339.1"/>
</dbReference>
<protein>
    <submittedName>
        <fullName evidence="2">Alkaline phosphatase</fullName>
    </submittedName>
</protein>